<evidence type="ECO:0008006" key="3">
    <source>
        <dbReference type="Google" id="ProtNLM"/>
    </source>
</evidence>
<protein>
    <recommendedName>
        <fullName evidence="3">Immunoglobulin V-set domain-containing protein</fullName>
    </recommendedName>
</protein>
<reference evidence="1" key="1">
    <citation type="submission" date="2025-08" db="UniProtKB">
        <authorList>
            <consortium name="Ensembl"/>
        </authorList>
    </citation>
    <scope>IDENTIFICATION</scope>
</reference>
<organism evidence="1 2">
    <name type="scientific">Gadus morhua</name>
    <name type="common">Atlantic cod</name>
    <dbReference type="NCBI Taxonomy" id="8049"/>
    <lineage>
        <taxon>Eukaryota</taxon>
        <taxon>Metazoa</taxon>
        <taxon>Chordata</taxon>
        <taxon>Craniata</taxon>
        <taxon>Vertebrata</taxon>
        <taxon>Euteleostomi</taxon>
        <taxon>Actinopterygii</taxon>
        <taxon>Neopterygii</taxon>
        <taxon>Teleostei</taxon>
        <taxon>Neoteleostei</taxon>
        <taxon>Acanthomorphata</taxon>
        <taxon>Zeiogadaria</taxon>
        <taxon>Gadariae</taxon>
        <taxon>Gadiformes</taxon>
        <taxon>Gadoidei</taxon>
        <taxon>Gadidae</taxon>
        <taxon>Gadus</taxon>
    </lineage>
</organism>
<proteinExistence type="predicted"/>
<name>A0A8C5FL72_GADMO</name>
<dbReference type="Gene3D" id="2.60.40.10">
    <property type="entry name" value="Immunoglobulins"/>
    <property type="match status" value="1"/>
</dbReference>
<keyword evidence="2" id="KW-1185">Reference proteome</keyword>
<dbReference type="OMA" id="VLPCSWR"/>
<evidence type="ECO:0000313" key="1">
    <source>
        <dbReference type="Ensembl" id="ENSGMOP00000044985.1"/>
    </source>
</evidence>
<dbReference type="SUPFAM" id="SSF48726">
    <property type="entry name" value="Immunoglobulin"/>
    <property type="match status" value="1"/>
</dbReference>
<dbReference type="Proteomes" id="UP000694546">
    <property type="component" value="Chromosome 22"/>
</dbReference>
<evidence type="ECO:0000313" key="2">
    <source>
        <dbReference type="Proteomes" id="UP000694546"/>
    </source>
</evidence>
<sequence length="278" mass="30339">PRSPRGRQWYPGLLSKPLPPLPAVSWARAGAPPPVVVCAVGGRALLPCSWEEGGAHVEWRSRAPLETVYERWGEQTWAAPGFQGRLAMEPGALAAGDCSLELLDAQLLDGGEYDSYGLQGGGRLVRRVPLHSVRLSVHDHKLQRSVSVGEDLTLELITPQAQRVVFQERNGSSWGLLWQRGGAESPRLRRVPGREELVLTHPTPEDQGFYKVLDGHGLAVSTLLLSVRGRQHYNMMRSWYLSVGSPVSLLTCLSLCSPVSLHTCLAVCSPVSLLSCLC</sequence>
<dbReference type="InterPro" id="IPR036179">
    <property type="entry name" value="Ig-like_dom_sf"/>
</dbReference>
<accession>A0A8C5FL72</accession>
<dbReference type="AlphaFoldDB" id="A0A8C5FL72"/>
<dbReference type="InterPro" id="IPR013783">
    <property type="entry name" value="Ig-like_fold"/>
</dbReference>
<dbReference type="GeneTree" id="ENSGT01150000289342"/>
<reference evidence="1" key="2">
    <citation type="submission" date="2025-09" db="UniProtKB">
        <authorList>
            <consortium name="Ensembl"/>
        </authorList>
    </citation>
    <scope>IDENTIFICATION</scope>
</reference>
<dbReference type="Ensembl" id="ENSGMOT00000050821.1">
    <property type="protein sequence ID" value="ENSGMOP00000044985.1"/>
    <property type="gene ID" value="ENSGMOG00000029968.1"/>
</dbReference>